<dbReference type="SUPFAM" id="SSF140663">
    <property type="entry name" value="TTHA0068-like"/>
    <property type="match status" value="1"/>
</dbReference>
<name>A0ABU9LHW3_9BACL</name>
<comment type="caution">
    <text evidence="1">The sequence shown here is derived from an EMBL/GenBank/DDBJ whole genome shotgun (WGS) entry which is preliminary data.</text>
</comment>
<dbReference type="InterPro" id="IPR023203">
    <property type="entry name" value="TTHA0068_sf"/>
</dbReference>
<dbReference type="PANTHER" id="PTHR34796:SF1">
    <property type="entry name" value="EXPRESSED PROTEIN"/>
    <property type="match status" value="1"/>
</dbReference>
<dbReference type="InterPro" id="IPR005500">
    <property type="entry name" value="DUF309"/>
</dbReference>
<protein>
    <submittedName>
        <fullName evidence="1">DUF309 domain-containing protein</fullName>
    </submittedName>
</protein>
<sequence length="167" mass="19626">MHPMNHPAFVQFLTYFNGNQDFFECHEVLEDYWKAIAERERKHPLVGYIQLATGLYHWRRGNSRGAKTLLVRSHALLHAARTTPFAEKIDYDDLLHQIEQTRLAITEGARFETFSIDITDRLLKEIVQNEIEQLPVIDPDYLLNKHCLRDRTEVIEARELALATKQR</sequence>
<evidence type="ECO:0000313" key="2">
    <source>
        <dbReference type="Proteomes" id="UP001398420"/>
    </source>
</evidence>
<organism evidence="1 2">
    <name type="scientific">Kurthia gibsonii</name>
    <dbReference type="NCBI Taxonomy" id="33946"/>
    <lineage>
        <taxon>Bacteria</taxon>
        <taxon>Bacillati</taxon>
        <taxon>Bacillota</taxon>
        <taxon>Bacilli</taxon>
        <taxon>Bacillales</taxon>
        <taxon>Caryophanaceae</taxon>
        <taxon>Kurthia</taxon>
    </lineage>
</organism>
<reference evidence="1 2" key="1">
    <citation type="submission" date="2024-04" db="EMBL/GenBank/DDBJ databases">
        <authorList>
            <person name="Wu Y.S."/>
            <person name="Zhang L."/>
        </authorList>
    </citation>
    <scope>NUCLEOTIDE SEQUENCE [LARGE SCALE GENOMIC DNA]</scope>
    <source>
        <strain evidence="1 2">KG-01</strain>
    </source>
</reference>
<keyword evidence="2" id="KW-1185">Reference proteome</keyword>
<accession>A0ABU9LHW3</accession>
<dbReference type="EMBL" id="JBCEWA010000001">
    <property type="protein sequence ID" value="MEL5987182.1"/>
    <property type="molecule type" value="Genomic_DNA"/>
</dbReference>
<dbReference type="Proteomes" id="UP001398420">
    <property type="component" value="Unassembled WGS sequence"/>
</dbReference>
<proteinExistence type="predicted"/>
<dbReference type="RefSeq" id="WP_342302609.1">
    <property type="nucleotide sequence ID" value="NZ_JBCEWA010000001.1"/>
</dbReference>
<dbReference type="Pfam" id="PF03745">
    <property type="entry name" value="DUF309"/>
    <property type="match status" value="1"/>
</dbReference>
<evidence type="ECO:0000313" key="1">
    <source>
        <dbReference type="EMBL" id="MEL5987182.1"/>
    </source>
</evidence>
<gene>
    <name evidence="1" type="ORF">AAF454_01935</name>
</gene>
<dbReference type="PANTHER" id="PTHR34796">
    <property type="entry name" value="EXPRESSED PROTEIN"/>
    <property type="match status" value="1"/>
</dbReference>
<dbReference type="Gene3D" id="1.10.3450.10">
    <property type="entry name" value="TTHA0068-like"/>
    <property type="match status" value="1"/>
</dbReference>